<dbReference type="AlphaFoldDB" id="A0A163J8Y2"/>
<accession>A0A163J8Y2</accession>
<keyword evidence="3" id="KW-1185">Reference proteome</keyword>
<dbReference type="EMBL" id="LT553140">
    <property type="protein sequence ID" value="SAM00080.1"/>
    <property type="molecule type" value="Genomic_DNA"/>
</dbReference>
<protein>
    <recommendedName>
        <fullName evidence="4">Retrotransposon gag domain-containing protein</fullName>
    </recommendedName>
</protein>
<dbReference type="STRING" id="4829.A0A163J8Y2"/>
<keyword evidence="1" id="KW-0175">Coiled coil</keyword>
<evidence type="ECO:0000313" key="2">
    <source>
        <dbReference type="EMBL" id="SAM00080.1"/>
    </source>
</evidence>
<gene>
    <name evidence="2" type="primary">ABSGL_05755.1 scaffold 7482</name>
</gene>
<dbReference type="Proteomes" id="UP000078561">
    <property type="component" value="Unassembled WGS sequence"/>
</dbReference>
<organism evidence="2">
    <name type="scientific">Absidia glauca</name>
    <name type="common">Pin mould</name>
    <dbReference type="NCBI Taxonomy" id="4829"/>
    <lineage>
        <taxon>Eukaryota</taxon>
        <taxon>Fungi</taxon>
        <taxon>Fungi incertae sedis</taxon>
        <taxon>Mucoromycota</taxon>
        <taxon>Mucoromycotina</taxon>
        <taxon>Mucoromycetes</taxon>
        <taxon>Mucorales</taxon>
        <taxon>Cunninghamellaceae</taxon>
        <taxon>Absidia</taxon>
    </lineage>
</organism>
<evidence type="ECO:0008006" key="4">
    <source>
        <dbReference type="Google" id="ProtNLM"/>
    </source>
</evidence>
<sequence>MSQFNETNNINDTPEVVMETMAPVNTSTGTFASGLNDSKHAPPPDIKAMLDQARKNASRLALELIALDANDPSRQTKKAELDCAEENVNTLVKALSWQDNGSIAPLDAKLVSKAPRFQIANLMECDKNHYVFPNIHLFMRRLEKTLDTHSVSHDAAWKAYLSASMVDHSVDQWYCEFLAPKDISWKDAKKVLVERFSEKASETKTAMDLFTMKMDRKGETLPAFALRFQTAMRDAQFKDSPELAMLCLFSLPKELWRCCR</sequence>
<name>A0A163J8Y2_ABSGL</name>
<feature type="coiled-coil region" evidence="1">
    <location>
        <begin position="50"/>
        <end position="94"/>
    </location>
</feature>
<evidence type="ECO:0000313" key="3">
    <source>
        <dbReference type="Proteomes" id="UP000078561"/>
    </source>
</evidence>
<evidence type="ECO:0000256" key="1">
    <source>
        <dbReference type="SAM" id="Coils"/>
    </source>
</evidence>
<dbReference type="InParanoid" id="A0A163J8Y2"/>
<proteinExistence type="predicted"/>
<reference evidence="2" key="1">
    <citation type="submission" date="2016-04" db="EMBL/GenBank/DDBJ databases">
        <authorList>
            <person name="Evans L.H."/>
            <person name="Alamgir A."/>
            <person name="Owens N."/>
            <person name="Weber N.D."/>
            <person name="Virtaneva K."/>
            <person name="Barbian K."/>
            <person name="Babar A."/>
            <person name="Rosenke K."/>
        </authorList>
    </citation>
    <scope>NUCLEOTIDE SEQUENCE [LARGE SCALE GENOMIC DNA]</scope>
    <source>
        <strain evidence="2">CBS 101.48</strain>
    </source>
</reference>